<evidence type="ECO:0000259" key="5">
    <source>
        <dbReference type="PROSITE" id="PS51078"/>
    </source>
</evidence>
<dbReference type="Gene3D" id="1.10.10.10">
    <property type="entry name" value="Winged helix-like DNA-binding domain superfamily/Winged helix DNA-binding domain"/>
    <property type="match status" value="1"/>
</dbReference>
<gene>
    <name evidence="6" type="ORF">AB0T83_15965</name>
</gene>
<dbReference type="SUPFAM" id="SSF63829">
    <property type="entry name" value="Calcium-dependent phosphotriesterase"/>
    <property type="match status" value="1"/>
</dbReference>
<dbReference type="PANTHER" id="PTHR10907:SF47">
    <property type="entry name" value="REGUCALCIN"/>
    <property type="match status" value="1"/>
</dbReference>
<dbReference type="InterPro" id="IPR014757">
    <property type="entry name" value="Tscrpt_reg_IclR_C"/>
</dbReference>
<dbReference type="InterPro" id="IPR005471">
    <property type="entry name" value="Tscrpt_reg_IclR_N"/>
</dbReference>
<organism evidence="6 7">
    <name type="scientific">Meridianimarinicoccus marinus</name>
    <dbReference type="NCBI Taxonomy" id="3231483"/>
    <lineage>
        <taxon>Bacteria</taxon>
        <taxon>Pseudomonadati</taxon>
        <taxon>Pseudomonadota</taxon>
        <taxon>Alphaproteobacteria</taxon>
        <taxon>Rhodobacterales</taxon>
        <taxon>Paracoccaceae</taxon>
        <taxon>Meridianimarinicoccus</taxon>
    </lineage>
</organism>
<proteinExistence type="inferred from homology"/>
<comment type="caution">
    <text evidence="6">The sequence shown here is derived from an EMBL/GenBank/DDBJ whole genome shotgun (WGS) entry which is preliminary data.</text>
</comment>
<dbReference type="InterPro" id="IPR013658">
    <property type="entry name" value="SGL"/>
</dbReference>
<accession>A0ABV3LB59</accession>
<evidence type="ECO:0000313" key="7">
    <source>
        <dbReference type="Proteomes" id="UP001553161"/>
    </source>
</evidence>
<dbReference type="Pfam" id="PF08450">
    <property type="entry name" value="SGL"/>
    <property type="match status" value="1"/>
</dbReference>
<dbReference type="EMBL" id="JBFBVU010000025">
    <property type="protein sequence ID" value="MEV8468272.1"/>
    <property type="molecule type" value="Genomic_DNA"/>
</dbReference>
<evidence type="ECO:0000256" key="1">
    <source>
        <dbReference type="ARBA" id="ARBA00008853"/>
    </source>
</evidence>
<feature type="domain" description="HTH iclR-type" evidence="4">
    <location>
        <begin position="18"/>
        <end position="80"/>
    </location>
</feature>
<dbReference type="InterPro" id="IPR011042">
    <property type="entry name" value="6-blade_b-propeller_TolB-like"/>
</dbReference>
<protein>
    <submittedName>
        <fullName evidence="6">SMP-30/gluconolactonase/LRE family protein</fullName>
    </submittedName>
</protein>
<evidence type="ECO:0000259" key="4">
    <source>
        <dbReference type="PROSITE" id="PS51077"/>
    </source>
</evidence>
<dbReference type="InterPro" id="IPR029016">
    <property type="entry name" value="GAF-like_dom_sf"/>
</dbReference>
<dbReference type="InterPro" id="IPR036388">
    <property type="entry name" value="WH-like_DNA-bd_sf"/>
</dbReference>
<dbReference type="InterPro" id="IPR005511">
    <property type="entry name" value="SMP-30"/>
</dbReference>
<dbReference type="PANTHER" id="PTHR10907">
    <property type="entry name" value="REGUCALCIN"/>
    <property type="match status" value="1"/>
</dbReference>
<keyword evidence="7" id="KW-1185">Reference proteome</keyword>
<dbReference type="PROSITE" id="PS51077">
    <property type="entry name" value="HTH_ICLR"/>
    <property type="match status" value="1"/>
</dbReference>
<sequence>MDGNPDKRGKTDGAQPGMQALTRGLAVIEMVAASDKPQRFTSLLEASGLPKGTLHRILQTLVDERYLALDAQVQTYRLGSRPFELAHRVWDQFDLRGAAEPELVRMRDLTGETVRLGVLSEGEVLYIDQREKPQPIRIANGVGSRAALHASAMGKAIAAHLGMAERHRLAEAEFLTAFTDRTVVTGGDLDQQLNIIKARGYAISVEELHEGISGVAAAILDHNAEPLGAVGIVGPSFRLSEERLHALGREVIEAARRISGNIGELAMSINVNPRPSGTGEQNVHVAVPGMDFLAEGPHWSEAEGRLHWVDILAPSVVTGDPARGTRQQVELPELVGCVVPRVSGGFVVATETGVKLMDADGALRLLAEPEADIPGNRFNDGKCDRQGRFWVGSLAINTAPGHGNLWRIDADGSSHRMDSGIHISNGLGWSPDDRTMYFTDSGSREIFAYDFDAARGTIANRRVFVRLDESFGVPDGLTVDAEGHVWTACWDGWAVVRFDPQGKVDRVIDVPVPRPTSCTFGGPDLSTLFITTARIRLSSQVLAEAPLSGSLLSVDTGVRGQPETRFAG</sequence>
<reference evidence="6 7" key="1">
    <citation type="submission" date="2024-07" db="EMBL/GenBank/DDBJ databases">
        <authorList>
            <person name="Kang M."/>
        </authorList>
    </citation>
    <scope>NUCLEOTIDE SEQUENCE [LARGE SCALE GENOMIC DNA]</scope>
    <source>
        <strain evidence="6 7">DFM31</strain>
    </source>
</reference>
<keyword evidence="2" id="KW-0805">Transcription regulation</keyword>
<dbReference type="Gene3D" id="3.30.450.40">
    <property type="match status" value="1"/>
</dbReference>
<dbReference type="Pfam" id="PF09339">
    <property type="entry name" value="HTH_IclR"/>
    <property type="match status" value="1"/>
</dbReference>
<evidence type="ECO:0000256" key="2">
    <source>
        <dbReference type="ARBA" id="ARBA00023015"/>
    </source>
</evidence>
<evidence type="ECO:0000313" key="6">
    <source>
        <dbReference type="EMBL" id="MEV8468272.1"/>
    </source>
</evidence>
<feature type="domain" description="IclR-ED" evidence="5">
    <location>
        <begin position="81"/>
        <end position="264"/>
    </location>
</feature>
<dbReference type="SUPFAM" id="SSF55781">
    <property type="entry name" value="GAF domain-like"/>
    <property type="match status" value="1"/>
</dbReference>
<keyword evidence="3" id="KW-0804">Transcription</keyword>
<dbReference type="SMART" id="SM00346">
    <property type="entry name" value="HTH_ICLR"/>
    <property type="match status" value="1"/>
</dbReference>
<name>A0ABV3LB59_9RHOB</name>
<dbReference type="RefSeq" id="WP_366194226.1">
    <property type="nucleotide sequence ID" value="NZ_JBFBVU010000025.1"/>
</dbReference>
<dbReference type="PRINTS" id="PR01790">
    <property type="entry name" value="SMP30FAMILY"/>
</dbReference>
<dbReference type="Gene3D" id="2.120.10.30">
    <property type="entry name" value="TolB, C-terminal domain"/>
    <property type="match status" value="1"/>
</dbReference>
<dbReference type="SUPFAM" id="SSF46785">
    <property type="entry name" value="Winged helix' DNA-binding domain"/>
    <property type="match status" value="1"/>
</dbReference>
<dbReference type="Pfam" id="PF01614">
    <property type="entry name" value="IclR_C"/>
    <property type="match status" value="1"/>
</dbReference>
<dbReference type="Proteomes" id="UP001553161">
    <property type="component" value="Unassembled WGS sequence"/>
</dbReference>
<dbReference type="PROSITE" id="PS51078">
    <property type="entry name" value="ICLR_ED"/>
    <property type="match status" value="1"/>
</dbReference>
<evidence type="ECO:0000256" key="3">
    <source>
        <dbReference type="ARBA" id="ARBA00023163"/>
    </source>
</evidence>
<comment type="similarity">
    <text evidence="1">Belongs to the SMP-30/CGR1 family.</text>
</comment>
<dbReference type="InterPro" id="IPR036390">
    <property type="entry name" value="WH_DNA-bd_sf"/>
</dbReference>